<feature type="domain" description="FAD-binding PCMH-type" evidence="4">
    <location>
        <begin position="121"/>
        <end position="306"/>
    </location>
</feature>
<dbReference type="OrthoDB" id="9983560at2759"/>
<dbReference type="AlphaFoldDB" id="A0A409VFW0"/>
<dbReference type="InParanoid" id="A0A409VFW0"/>
<evidence type="ECO:0000313" key="5">
    <source>
        <dbReference type="EMBL" id="PPQ65125.1"/>
    </source>
</evidence>
<dbReference type="InterPro" id="IPR006094">
    <property type="entry name" value="Oxid_FAD_bind_N"/>
</dbReference>
<keyword evidence="6" id="KW-1185">Reference proteome</keyword>
<dbReference type="Gene3D" id="3.40.462.20">
    <property type="match status" value="1"/>
</dbReference>
<accession>A0A409VFW0</accession>
<dbReference type="InterPro" id="IPR036318">
    <property type="entry name" value="FAD-bd_PCMH-like_sf"/>
</dbReference>
<dbReference type="SUPFAM" id="SSF56176">
    <property type="entry name" value="FAD-binding/transporter-associated domain-like"/>
    <property type="match status" value="1"/>
</dbReference>
<dbReference type="PANTHER" id="PTHR13878:SF91">
    <property type="entry name" value="FAD BINDING DOMAIN PROTEIN (AFU_ORTHOLOGUE AFUA_6G12070)-RELATED"/>
    <property type="match status" value="1"/>
</dbReference>
<protein>
    <recommendedName>
        <fullName evidence="4">FAD-binding PCMH-type domain-containing protein</fullName>
    </recommendedName>
</protein>
<dbReference type="Pfam" id="PF01565">
    <property type="entry name" value="FAD_binding_4"/>
    <property type="match status" value="1"/>
</dbReference>
<reference evidence="5 6" key="1">
    <citation type="journal article" date="2018" name="Evol. Lett.">
        <title>Horizontal gene cluster transfer increased hallucinogenic mushroom diversity.</title>
        <authorList>
            <person name="Reynolds H.T."/>
            <person name="Vijayakumar V."/>
            <person name="Gluck-Thaler E."/>
            <person name="Korotkin H.B."/>
            <person name="Matheny P.B."/>
            <person name="Slot J.C."/>
        </authorList>
    </citation>
    <scope>NUCLEOTIDE SEQUENCE [LARGE SCALE GENOMIC DNA]</scope>
    <source>
        <strain evidence="5 6">2629</strain>
    </source>
</reference>
<evidence type="ECO:0000256" key="1">
    <source>
        <dbReference type="ARBA" id="ARBA00005466"/>
    </source>
</evidence>
<name>A0A409VFW0_9AGAR</name>
<dbReference type="EMBL" id="NHTK01006075">
    <property type="protein sequence ID" value="PPQ65125.1"/>
    <property type="molecule type" value="Genomic_DNA"/>
</dbReference>
<evidence type="ECO:0000259" key="4">
    <source>
        <dbReference type="PROSITE" id="PS51387"/>
    </source>
</evidence>
<dbReference type="InterPro" id="IPR050432">
    <property type="entry name" value="FAD-linked_Oxidoreductases_BP"/>
</dbReference>
<dbReference type="InterPro" id="IPR016166">
    <property type="entry name" value="FAD-bd_PCMH"/>
</dbReference>
<dbReference type="Gene3D" id="3.30.465.10">
    <property type="match status" value="1"/>
</dbReference>
<feature type="signal peptide" evidence="3">
    <location>
        <begin position="1"/>
        <end position="32"/>
    </location>
</feature>
<keyword evidence="2" id="KW-0560">Oxidoreductase</keyword>
<evidence type="ECO:0000313" key="6">
    <source>
        <dbReference type="Proteomes" id="UP000284842"/>
    </source>
</evidence>
<dbReference type="GO" id="GO:0016491">
    <property type="term" value="F:oxidoreductase activity"/>
    <property type="evidence" value="ECO:0007669"/>
    <property type="project" value="UniProtKB-KW"/>
</dbReference>
<dbReference type="GO" id="GO:0071949">
    <property type="term" value="F:FAD binding"/>
    <property type="evidence" value="ECO:0007669"/>
    <property type="project" value="InterPro"/>
</dbReference>
<dbReference type="Pfam" id="PF08031">
    <property type="entry name" value="BBE"/>
    <property type="match status" value="1"/>
</dbReference>
<comment type="caution">
    <text evidence="5">The sequence shown here is derived from an EMBL/GenBank/DDBJ whole genome shotgun (WGS) entry which is preliminary data.</text>
</comment>
<dbReference type="InterPro" id="IPR016169">
    <property type="entry name" value="FAD-bd_PCMH_sub2"/>
</dbReference>
<dbReference type="STRING" id="181874.A0A409VFW0"/>
<sequence>MSLHSNSRPPIALLTPLLAAFILFPVFSTATAIPSSTCKTIIGDKEWPTSEAWAAFNSSVGGQLIKTVPLATVCHGSAFDADACANVQANWHDPEFHESSSSSIMSAVFSNRSCDPFNPSLGCNLGTYVAYSVDVSKPSDVITSINFAKANNLRFVVRNTGHDYMGKSTGHSALAVWMHNIKSTTWMASYESPSCSYKGPAVKLGAGVTIEQVNQEAVDRGYVVITGDCPSVGVVGGYIQGGGAGPLSTIHGMAADNVLAFEVITTDGRFVNATATENSDLFWALSGGGGGTYGIVWSATVKAFPDTPVLGATLSFSTAPNVSVDTWWEGVNAYRTMTASLTENGGYSLAVYTTGSFSMMPLMLFNSTTHQLNSIVQPMLDTISALGIPFSYNQASFKNYFDAHATLFPLPLFAVQNTIVGGRLLSRSLWDSPKTFATLNEGIRSLVDNRVGAYDITVAPSLRGKEVPDNAVLPQWRTTQAEFAFFLPWNDTGTHEQYLQQQKTLTDVFTQTMKKVSPNSGAYLNEADAFDPDWKIDFYGSNYDRLLQLKNKYDPTGLLYGSTAVGGDQWVEIGGRLCRAT</sequence>
<comment type="similarity">
    <text evidence="1">Belongs to the oxygen-dependent FAD-linked oxidoreductase family.</text>
</comment>
<evidence type="ECO:0000256" key="2">
    <source>
        <dbReference type="ARBA" id="ARBA00023002"/>
    </source>
</evidence>
<feature type="chain" id="PRO_5019454123" description="FAD-binding PCMH-type domain-containing protein" evidence="3">
    <location>
        <begin position="33"/>
        <end position="581"/>
    </location>
</feature>
<keyword evidence="3" id="KW-0732">Signal</keyword>
<dbReference type="PANTHER" id="PTHR13878">
    <property type="entry name" value="GULONOLACTONE OXIDASE"/>
    <property type="match status" value="1"/>
</dbReference>
<dbReference type="InterPro" id="IPR012951">
    <property type="entry name" value="BBE"/>
</dbReference>
<proteinExistence type="inferred from homology"/>
<dbReference type="PROSITE" id="PS51387">
    <property type="entry name" value="FAD_PCMH"/>
    <property type="match status" value="1"/>
</dbReference>
<evidence type="ECO:0000256" key="3">
    <source>
        <dbReference type="SAM" id="SignalP"/>
    </source>
</evidence>
<organism evidence="5 6">
    <name type="scientific">Panaeolus cyanescens</name>
    <dbReference type="NCBI Taxonomy" id="181874"/>
    <lineage>
        <taxon>Eukaryota</taxon>
        <taxon>Fungi</taxon>
        <taxon>Dikarya</taxon>
        <taxon>Basidiomycota</taxon>
        <taxon>Agaricomycotina</taxon>
        <taxon>Agaricomycetes</taxon>
        <taxon>Agaricomycetidae</taxon>
        <taxon>Agaricales</taxon>
        <taxon>Agaricineae</taxon>
        <taxon>Galeropsidaceae</taxon>
        <taxon>Panaeolus</taxon>
    </lineage>
</organism>
<dbReference type="Proteomes" id="UP000284842">
    <property type="component" value="Unassembled WGS sequence"/>
</dbReference>
<gene>
    <name evidence="5" type="ORF">CVT24_003016</name>
</gene>